<dbReference type="GO" id="GO:0004803">
    <property type="term" value="F:transposase activity"/>
    <property type="evidence" value="ECO:0007669"/>
    <property type="project" value="InterPro"/>
</dbReference>
<dbReference type="Pfam" id="PF01609">
    <property type="entry name" value="DDE_Tnp_1"/>
    <property type="match status" value="1"/>
</dbReference>
<sequence length="467" mass="55172">FGFLFIGNEYFHDGYSEPHLGENQAVSMSTGIYQRLNKTFFNSCSTIDKSWQKRKRTIDTKLIVLFLMKIISGKNNHGYAYIINEIWDDCVHENIPLPQCSPISASSMCEARMKLPDDAIKTINKDIVVVWEKNTLPTTWKVHRIFAIDGSKLNVPRKLINNGYRVTQRTSRHYPYAMMSCLYDVLNSIVYDIDFVNHNNERACAEKHFHCLNTHDVIIFDRGYFSYYMLHQVIKNNLNVIFRIQEGNRNKVVREFSDSHYDDAIVTYVPSEAVKSDLRKRKLLSAFPAITLRLIKYFHEDVEYIFATTLTHQDHYKVEDFGDLYNQRWEIEELYKLSKSILCVEDFHSHNEKGVNQELQAHILLLNLARILGNDCYHKDDEGKGINDKDNRDNERKLNFKNCLFFIVKHLPLIIQSRLKKHFKSFYYLLHKYITKMTQRVRPGRHYPRKSMKPRTRWNSFDAPARS</sequence>
<comment type="caution">
    <text evidence="7">The sequence shown here is derived from an EMBL/GenBank/DDBJ whole genome shotgun (WGS) entry which is preliminary data.</text>
</comment>
<reference evidence="7 8" key="1">
    <citation type="submission" date="2019-01" db="EMBL/GenBank/DDBJ databases">
        <title>Draft genome assembly of Photorhabdus luminescens subsp. sonorensis Caborca.</title>
        <authorList>
            <person name="Duong D.A."/>
            <person name="Espinosa-Artiles P."/>
            <person name="Orozco R.A."/>
            <person name="Molnar I."/>
            <person name="Stock P."/>
        </authorList>
    </citation>
    <scope>NUCLEOTIDE SEQUENCE [LARGE SCALE GENOMIC DNA]</scope>
    <source>
        <strain evidence="7 8">Caborca</strain>
    </source>
</reference>
<evidence type="ECO:0000256" key="2">
    <source>
        <dbReference type="ARBA" id="ARBA00022578"/>
    </source>
</evidence>
<keyword evidence="3" id="KW-0238">DNA-binding</keyword>
<proteinExistence type="inferred from homology"/>
<dbReference type="SUPFAM" id="SSF53098">
    <property type="entry name" value="Ribonuclease H-like"/>
    <property type="match status" value="1"/>
</dbReference>
<feature type="non-terminal residue" evidence="7">
    <location>
        <position position="1"/>
    </location>
</feature>
<dbReference type="RefSeq" id="WP_139657081.1">
    <property type="nucleotide sequence ID" value="NZ_CAWOQH010000200.1"/>
</dbReference>
<protein>
    <submittedName>
        <fullName evidence="7">IS4 family transposase</fullName>
    </submittedName>
</protein>
<dbReference type="Proteomes" id="UP000307592">
    <property type="component" value="Unassembled WGS sequence"/>
</dbReference>
<dbReference type="GO" id="GO:0003677">
    <property type="term" value="F:DNA binding"/>
    <property type="evidence" value="ECO:0007669"/>
    <property type="project" value="UniProtKB-KW"/>
</dbReference>
<accession>A0A5C4RCR1</accession>
<evidence type="ECO:0000256" key="3">
    <source>
        <dbReference type="ARBA" id="ARBA00023125"/>
    </source>
</evidence>
<dbReference type="AlphaFoldDB" id="A0A5C4RCR1"/>
<feature type="region of interest" description="Disordered" evidence="5">
    <location>
        <begin position="441"/>
        <end position="467"/>
    </location>
</feature>
<feature type="compositionally biased region" description="Basic residues" evidence="5">
    <location>
        <begin position="442"/>
        <end position="456"/>
    </location>
</feature>
<dbReference type="InterPro" id="IPR002559">
    <property type="entry name" value="Transposase_11"/>
</dbReference>
<name>A0A5C4RCR1_PHOLU</name>
<feature type="domain" description="Transposase IS4-like" evidence="6">
    <location>
        <begin position="141"/>
        <end position="368"/>
    </location>
</feature>
<evidence type="ECO:0000256" key="5">
    <source>
        <dbReference type="SAM" id="MobiDB-lite"/>
    </source>
</evidence>
<dbReference type="InterPro" id="IPR047952">
    <property type="entry name" value="Transpos_IS4"/>
</dbReference>
<evidence type="ECO:0000256" key="4">
    <source>
        <dbReference type="ARBA" id="ARBA00023172"/>
    </source>
</evidence>
<dbReference type="NCBIfam" id="NF033592">
    <property type="entry name" value="transpos_IS4_1"/>
    <property type="match status" value="1"/>
</dbReference>
<evidence type="ECO:0000313" key="7">
    <source>
        <dbReference type="EMBL" id="TNH41705.1"/>
    </source>
</evidence>
<organism evidence="7 8">
    <name type="scientific">Photorhabdus luminescens subsp. sonorensis</name>
    <dbReference type="NCBI Taxonomy" id="1173677"/>
    <lineage>
        <taxon>Bacteria</taxon>
        <taxon>Pseudomonadati</taxon>
        <taxon>Pseudomonadota</taxon>
        <taxon>Gammaproteobacteria</taxon>
        <taxon>Enterobacterales</taxon>
        <taxon>Morganellaceae</taxon>
        <taxon>Photorhabdus</taxon>
    </lineage>
</organism>
<gene>
    <name evidence="7" type="ORF">EP164_21115</name>
</gene>
<evidence type="ECO:0000256" key="1">
    <source>
        <dbReference type="ARBA" id="ARBA00010075"/>
    </source>
</evidence>
<dbReference type="PANTHER" id="PTHR33258">
    <property type="entry name" value="TRANSPOSASE INSL FOR INSERTION SEQUENCE ELEMENT IS186A-RELATED"/>
    <property type="match status" value="1"/>
</dbReference>
<evidence type="ECO:0000313" key="8">
    <source>
        <dbReference type="Proteomes" id="UP000307592"/>
    </source>
</evidence>
<evidence type="ECO:0000259" key="6">
    <source>
        <dbReference type="Pfam" id="PF01609"/>
    </source>
</evidence>
<keyword evidence="4" id="KW-0233">DNA recombination</keyword>
<dbReference type="Gene3D" id="3.90.350.10">
    <property type="entry name" value="Transposase Inhibitor Protein From Tn5, Chain A, domain 1"/>
    <property type="match status" value="1"/>
</dbReference>
<keyword evidence="2" id="KW-0815">Transposition</keyword>
<dbReference type="GO" id="GO:0006313">
    <property type="term" value="P:DNA transposition"/>
    <property type="evidence" value="ECO:0007669"/>
    <property type="project" value="InterPro"/>
</dbReference>
<dbReference type="EMBL" id="SBIJ01000070">
    <property type="protein sequence ID" value="TNH41705.1"/>
    <property type="molecule type" value="Genomic_DNA"/>
</dbReference>
<dbReference type="InterPro" id="IPR012337">
    <property type="entry name" value="RNaseH-like_sf"/>
</dbReference>
<comment type="similarity">
    <text evidence="1">Belongs to the transposase 11 family.</text>
</comment>
<dbReference type="PANTHER" id="PTHR33258:SF1">
    <property type="entry name" value="TRANSPOSASE INSL FOR INSERTION SEQUENCE ELEMENT IS186A-RELATED"/>
    <property type="match status" value="1"/>
</dbReference>